<accession>A0ABV6BZC5</accession>
<comment type="caution">
    <text evidence="1">The sequence shown here is derived from an EMBL/GenBank/DDBJ whole genome shotgun (WGS) entry which is preliminary data.</text>
</comment>
<dbReference type="EMBL" id="JBHLYQ010000005">
    <property type="protein sequence ID" value="MFC0080779.1"/>
    <property type="molecule type" value="Genomic_DNA"/>
</dbReference>
<dbReference type="Proteomes" id="UP001589788">
    <property type="component" value="Unassembled WGS sequence"/>
</dbReference>
<proteinExistence type="predicted"/>
<sequence>MTDPGSGAPAVSGGITLAQATAVADGTLAAGASKGFAPLTVVVVDTGAHLVVAKRADGAGWLRVQVAEAKAAGALAMGWPAREHQARAQRLPQFFAALTVLAGGRFLPVAGGVPIRDAAGHLLGAVGVSGDTSERDEEAAVAGIEAAGLVPWLEG</sequence>
<dbReference type="RefSeq" id="WP_377787315.1">
    <property type="nucleotide sequence ID" value="NZ_JBHLYQ010000005.1"/>
</dbReference>
<gene>
    <name evidence="1" type="ORF">ACFFRE_01230</name>
</gene>
<organism evidence="1 2">
    <name type="scientific">Aciditerrimonas ferrireducens</name>
    <dbReference type="NCBI Taxonomy" id="667306"/>
    <lineage>
        <taxon>Bacteria</taxon>
        <taxon>Bacillati</taxon>
        <taxon>Actinomycetota</taxon>
        <taxon>Acidimicrobiia</taxon>
        <taxon>Acidimicrobiales</taxon>
        <taxon>Acidimicrobiaceae</taxon>
        <taxon>Aciditerrimonas</taxon>
    </lineage>
</organism>
<name>A0ABV6BZC5_9ACTN</name>
<evidence type="ECO:0000313" key="2">
    <source>
        <dbReference type="Proteomes" id="UP001589788"/>
    </source>
</evidence>
<protein>
    <submittedName>
        <fullName evidence="1">Heme-binding protein</fullName>
    </submittedName>
</protein>
<dbReference type="InterPro" id="IPR038084">
    <property type="entry name" value="PduO/GlcC-like_sf"/>
</dbReference>
<evidence type="ECO:0000313" key="1">
    <source>
        <dbReference type="EMBL" id="MFC0080779.1"/>
    </source>
</evidence>
<reference evidence="1 2" key="1">
    <citation type="submission" date="2024-09" db="EMBL/GenBank/DDBJ databases">
        <authorList>
            <person name="Sun Q."/>
            <person name="Mori K."/>
        </authorList>
    </citation>
    <scope>NUCLEOTIDE SEQUENCE [LARGE SCALE GENOMIC DNA]</scope>
    <source>
        <strain evidence="1 2">JCM 15389</strain>
    </source>
</reference>
<dbReference type="PANTHER" id="PTHR34309">
    <property type="entry name" value="SLR1406 PROTEIN"/>
    <property type="match status" value="1"/>
</dbReference>
<dbReference type="SUPFAM" id="SSF143744">
    <property type="entry name" value="GlcG-like"/>
    <property type="match status" value="1"/>
</dbReference>
<dbReference type="Gene3D" id="3.30.450.150">
    <property type="entry name" value="Haem-degrading domain"/>
    <property type="match status" value="1"/>
</dbReference>
<dbReference type="PANTHER" id="PTHR34309:SF10">
    <property type="entry name" value="SLR1406 PROTEIN"/>
    <property type="match status" value="1"/>
</dbReference>
<keyword evidence="2" id="KW-1185">Reference proteome</keyword>
<dbReference type="InterPro" id="IPR005624">
    <property type="entry name" value="PduO/GlcC-like"/>
</dbReference>
<dbReference type="InterPro" id="IPR052517">
    <property type="entry name" value="GlcG_carb_metab_protein"/>
</dbReference>
<dbReference type="Pfam" id="PF03928">
    <property type="entry name" value="HbpS-like"/>
    <property type="match status" value="1"/>
</dbReference>